<evidence type="ECO:0000256" key="1">
    <source>
        <dbReference type="ARBA" id="ARBA00010990"/>
    </source>
</evidence>
<dbReference type="PANTHER" id="PTHR12215">
    <property type="entry name" value="PHOSPHOPANTETHEINE TRANSFERASE"/>
    <property type="match status" value="1"/>
</dbReference>
<evidence type="ECO:0000313" key="5">
    <source>
        <dbReference type="EMBL" id="XBT92135.1"/>
    </source>
</evidence>
<feature type="domain" description="4'-phosphopantetheinyl transferase N-terminal" evidence="4">
    <location>
        <begin position="35"/>
        <end position="115"/>
    </location>
</feature>
<dbReference type="GO" id="GO:0008897">
    <property type="term" value="F:holo-[acyl-carrier-protein] synthase activity"/>
    <property type="evidence" value="ECO:0007669"/>
    <property type="project" value="InterPro"/>
</dbReference>
<dbReference type="PANTHER" id="PTHR12215:SF10">
    <property type="entry name" value="L-AMINOADIPATE-SEMIALDEHYDE DEHYDROGENASE-PHOSPHOPANTETHEINYL TRANSFERASE"/>
    <property type="match status" value="1"/>
</dbReference>
<proteinExistence type="inferred from homology"/>
<dbReference type="InterPro" id="IPR050559">
    <property type="entry name" value="P-Pant_transferase_sf"/>
</dbReference>
<dbReference type="Pfam" id="PF01648">
    <property type="entry name" value="ACPS"/>
    <property type="match status" value="1"/>
</dbReference>
<sequence>MIATAQIEISSVSIWYYDIAAYIDGTIRIPQDVRQVLSEQEFAQARRHVFHRGRSVALLSRYLLRLLLGTELKVPPNLIQLESGEFGKPRLGGDHAGAVEFNVSHSGAFIAICTSHCPVGIDIEVCTPLDDIDTLCRHCMTPSERLLIGNATKSMKLRTFLEIWTRKEAILKAHGYGFAISPRSISAIDAQPSAYSWRVENIPCPPGYIAAMARLNV</sequence>
<gene>
    <name evidence="5" type="ORF">ABM479_15230</name>
</gene>
<dbReference type="Gene3D" id="3.90.470.20">
    <property type="entry name" value="4'-phosphopantetheinyl transferase domain"/>
    <property type="match status" value="1"/>
</dbReference>
<dbReference type="RefSeq" id="WP_349956558.1">
    <property type="nucleotide sequence ID" value="NZ_CP157960.1"/>
</dbReference>
<organism evidence="5">
    <name type="scientific">Rhizobium sp. ZPR3</name>
    <dbReference type="NCBI Taxonomy" id="3158967"/>
    <lineage>
        <taxon>Bacteria</taxon>
        <taxon>Pseudomonadati</taxon>
        <taxon>Pseudomonadota</taxon>
        <taxon>Alphaproteobacteria</taxon>
        <taxon>Hyphomicrobiales</taxon>
        <taxon>Rhizobiaceae</taxon>
        <taxon>Rhizobium/Agrobacterium group</taxon>
        <taxon>Rhizobium</taxon>
    </lineage>
</organism>
<dbReference type="SUPFAM" id="SSF56214">
    <property type="entry name" value="4'-phosphopantetheinyl transferase"/>
    <property type="match status" value="2"/>
</dbReference>
<dbReference type="EMBL" id="CP157960">
    <property type="protein sequence ID" value="XBT92135.1"/>
    <property type="molecule type" value="Genomic_DNA"/>
</dbReference>
<name>A0AAU7RPN0_9HYPH</name>
<dbReference type="GO" id="GO:0019878">
    <property type="term" value="P:lysine biosynthetic process via aminoadipic acid"/>
    <property type="evidence" value="ECO:0007669"/>
    <property type="project" value="TreeGrafter"/>
</dbReference>
<keyword evidence="2 5" id="KW-0808">Transferase</keyword>
<dbReference type="InterPro" id="IPR055066">
    <property type="entry name" value="AASDHPPT_N"/>
</dbReference>
<dbReference type="InterPro" id="IPR037143">
    <property type="entry name" value="4-PPantetheinyl_Trfase_dom_sf"/>
</dbReference>
<dbReference type="Pfam" id="PF22624">
    <property type="entry name" value="AASDHPPT_N"/>
    <property type="match status" value="1"/>
</dbReference>
<evidence type="ECO:0000259" key="3">
    <source>
        <dbReference type="Pfam" id="PF01648"/>
    </source>
</evidence>
<protein>
    <submittedName>
        <fullName evidence="5">4'-phosphopantetheinyl transferase superfamily protein</fullName>
    </submittedName>
</protein>
<reference evidence="5" key="1">
    <citation type="submission" date="2024-06" db="EMBL/GenBank/DDBJ databases">
        <authorList>
            <person name="Li T."/>
            <person name="Gao R."/>
        </authorList>
    </citation>
    <scope>NUCLEOTIDE SEQUENCE</scope>
    <source>
        <strain evidence="5">ZPR3</strain>
    </source>
</reference>
<feature type="domain" description="4'-phosphopantetheinyl transferase" evidence="3">
    <location>
        <begin position="118"/>
        <end position="196"/>
    </location>
</feature>
<dbReference type="InterPro" id="IPR008278">
    <property type="entry name" value="4-PPantetheinyl_Trfase_dom"/>
</dbReference>
<dbReference type="GO" id="GO:0000287">
    <property type="term" value="F:magnesium ion binding"/>
    <property type="evidence" value="ECO:0007669"/>
    <property type="project" value="InterPro"/>
</dbReference>
<comment type="similarity">
    <text evidence="1">Belongs to the P-Pant transferase superfamily. Gsp/Sfp/HetI/AcpT family.</text>
</comment>
<dbReference type="AlphaFoldDB" id="A0AAU7RPN0"/>
<dbReference type="GO" id="GO:0005829">
    <property type="term" value="C:cytosol"/>
    <property type="evidence" value="ECO:0007669"/>
    <property type="project" value="TreeGrafter"/>
</dbReference>
<evidence type="ECO:0000259" key="4">
    <source>
        <dbReference type="Pfam" id="PF22624"/>
    </source>
</evidence>
<accession>A0AAU7RPN0</accession>
<evidence type="ECO:0000256" key="2">
    <source>
        <dbReference type="ARBA" id="ARBA00022679"/>
    </source>
</evidence>